<organism evidence="1 2">
    <name type="scientific">Nezara viridula</name>
    <name type="common">Southern green stink bug</name>
    <name type="synonym">Cimex viridulus</name>
    <dbReference type="NCBI Taxonomy" id="85310"/>
    <lineage>
        <taxon>Eukaryota</taxon>
        <taxon>Metazoa</taxon>
        <taxon>Ecdysozoa</taxon>
        <taxon>Arthropoda</taxon>
        <taxon>Hexapoda</taxon>
        <taxon>Insecta</taxon>
        <taxon>Pterygota</taxon>
        <taxon>Neoptera</taxon>
        <taxon>Paraneoptera</taxon>
        <taxon>Hemiptera</taxon>
        <taxon>Heteroptera</taxon>
        <taxon>Panheteroptera</taxon>
        <taxon>Pentatomomorpha</taxon>
        <taxon>Pentatomoidea</taxon>
        <taxon>Pentatomidae</taxon>
        <taxon>Pentatominae</taxon>
        <taxon>Nezara</taxon>
    </lineage>
</organism>
<dbReference type="EMBL" id="OV725081">
    <property type="protein sequence ID" value="CAH1404046.1"/>
    <property type="molecule type" value="Genomic_DNA"/>
</dbReference>
<gene>
    <name evidence="1" type="ORF">NEZAVI_LOCUS12526</name>
</gene>
<name>A0A9P0HM95_NEZVI</name>
<sequence>MKTKWEAIRRTILFSTQLQVCQNDQHETYVSLMCICSSWKGIDRNLKLSYKVTSTLDP</sequence>
<keyword evidence="2" id="KW-1185">Reference proteome</keyword>
<evidence type="ECO:0000313" key="2">
    <source>
        <dbReference type="Proteomes" id="UP001152798"/>
    </source>
</evidence>
<evidence type="ECO:0000313" key="1">
    <source>
        <dbReference type="EMBL" id="CAH1404046.1"/>
    </source>
</evidence>
<dbReference type="AlphaFoldDB" id="A0A9P0HM95"/>
<proteinExistence type="predicted"/>
<accession>A0A9P0HM95</accession>
<dbReference type="Proteomes" id="UP001152798">
    <property type="component" value="Chromosome 5"/>
</dbReference>
<protein>
    <submittedName>
        <fullName evidence="1">Uncharacterized protein</fullName>
    </submittedName>
</protein>
<reference evidence="1" key="1">
    <citation type="submission" date="2022-01" db="EMBL/GenBank/DDBJ databases">
        <authorList>
            <person name="King R."/>
        </authorList>
    </citation>
    <scope>NUCLEOTIDE SEQUENCE</scope>
</reference>